<dbReference type="EMBL" id="KB467942">
    <property type="protein sequence ID" value="PCH38576.1"/>
    <property type="molecule type" value="Genomic_DNA"/>
</dbReference>
<dbReference type="AlphaFoldDB" id="A0A2H3J8P7"/>
<dbReference type="STRING" id="742152.A0A2H3J8P7"/>
<dbReference type="GO" id="GO:0005634">
    <property type="term" value="C:nucleus"/>
    <property type="evidence" value="ECO:0007669"/>
    <property type="project" value="UniProtKB-SubCell"/>
</dbReference>
<reference evidence="4 5" key="1">
    <citation type="journal article" date="2012" name="Science">
        <title>The Paleozoic origin of enzymatic lignin decomposition reconstructed from 31 fungal genomes.</title>
        <authorList>
            <person name="Floudas D."/>
            <person name="Binder M."/>
            <person name="Riley R."/>
            <person name="Barry K."/>
            <person name="Blanchette R.A."/>
            <person name="Henrissat B."/>
            <person name="Martinez A.T."/>
            <person name="Otillar R."/>
            <person name="Spatafora J.W."/>
            <person name="Yadav J.S."/>
            <person name="Aerts A."/>
            <person name="Benoit I."/>
            <person name="Boyd A."/>
            <person name="Carlson A."/>
            <person name="Copeland A."/>
            <person name="Coutinho P.M."/>
            <person name="de Vries R.P."/>
            <person name="Ferreira P."/>
            <person name="Findley K."/>
            <person name="Foster B."/>
            <person name="Gaskell J."/>
            <person name="Glotzer D."/>
            <person name="Gorecki P."/>
            <person name="Heitman J."/>
            <person name="Hesse C."/>
            <person name="Hori C."/>
            <person name="Igarashi K."/>
            <person name="Jurgens J.A."/>
            <person name="Kallen N."/>
            <person name="Kersten P."/>
            <person name="Kohler A."/>
            <person name="Kuees U."/>
            <person name="Kumar T.K.A."/>
            <person name="Kuo A."/>
            <person name="LaButti K."/>
            <person name="Larrondo L.F."/>
            <person name="Lindquist E."/>
            <person name="Ling A."/>
            <person name="Lombard V."/>
            <person name="Lucas S."/>
            <person name="Lundell T."/>
            <person name="Martin R."/>
            <person name="McLaughlin D.J."/>
            <person name="Morgenstern I."/>
            <person name="Morin E."/>
            <person name="Murat C."/>
            <person name="Nagy L.G."/>
            <person name="Nolan M."/>
            <person name="Ohm R.A."/>
            <person name="Patyshakuliyeva A."/>
            <person name="Rokas A."/>
            <person name="Ruiz-Duenas F.J."/>
            <person name="Sabat G."/>
            <person name="Salamov A."/>
            <person name="Samejima M."/>
            <person name="Schmutz J."/>
            <person name="Slot J.C."/>
            <person name="St John F."/>
            <person name="Stenlid J."/>
            <person name="Sun H."/>
            <person name="Sun S."/>
            <person name="Syed K."/>
            <person name="Tsang A."/>
            <person name="Wiebenga A."/>
            <person name="Young D."/>
            <person name="Pisabarro A."/>
            <person name="Eastwood D.C."/>
            <person name="Martin F."/>
            <person name="Cullen D."/>
            <person name="Grigoriev I.V."/>
            <person name="Hibbett D.S."/>
        </authorList>
    </citation>
    <scope>NUCLEOTIDE SEQUENCE [LARGE SCALE GENOMIC DNA]</scope>
    <source>
        <strain evidence="4 5">MD-104</strain>
    </source>
</reference>
<name>A0A2H3J8P7_WOLCO</name>
<dbReference type="OMA" id="SHANGEA"/>
<evidence type="ECO:0000313" key="5">
    <source>
        <dbReference type="Proteomes" id="UP000218811"/>
    </source>
</evidence>
<dbReference type="Proteomes" id="UP000218811">
    <property type="component" value="Unassembled WGS sequence"/>
</dbReference>
<dbReference type="OrthoDB" id="762982at2759"/>
<comment type="subcellular location">
    <subcellularLocation>
        <location evidence="1">Nucleus</location>
    </subcellularLocation>
</comment>
<feature type="domain" description="Xylanolytic transcriptional activator regulatory" evidence="3">
    <location>
        <begin position="243"/>
        <end position="316"/>
    </location>
</feature>
<dbReference type="InterPro" id="IPR050613">
    <property type="entry name" value="Sec_Metabolite_Reg"/>
</dbReference>
<sequence length="577" mass="64872">MHSTSELLADIAILRRSLDRIQQRLMSSSHANGEAIYACKLPTADQRQCGAPGTQGQCDFEGLYSGSASLAAFLNASALPEKSGIPGAVFSSILYSSSKTAWSNVLYDEDLLASLHSFQRIDYILAYYFEYCNWVYQPIDEAVFLAAWGRFKSGYCSDRIALATICGLAANALIYMPPENALLLGISESCIELGHHYFTIMETALTRHRESVSRVQTYSLELIEVLLARHHYLAVRMASVEELARTTGELVTIATALGLHRDPEENQLGHGDAQRRRRAWWNLMILDQWQALLFGLPPHIASHHFDTRLPTLNTSENDQSWQDQSPEMTLFRLSHVLDDVMDAVLSTRRIPYSAVQERDKRLTDWYASVPQDICFDQKSLQEGLCSPSVPTRRAAVQGVVTRSLYLNVRLTLHRAYVAVPTSLEIAAITALELIDLISQPDVSALFSNHLHWGIMQIYLVAAFCSIQLTINPMQPESGLFRRGLDKAMRMLEQRQTEAVAQKALAILRALAPLCSVDRPVDSPEKNARTKAEVWEAVQRLIFPRHRDMDPVLRDEPDSWSASLVFGLGELVQFFEFQ</sequence>
<dbReference type="InterPro" id="IPR007219">
    <property type="entry name" value="XnlR_reg_dom"/>
</dbReference>
<proteinExistence type="predicted"/>
<dbReference type="GO" id="GO:0003677">
    <property type="term" value="F:DNA binding"/>
    <property type="evidence" value="ECO:0007669"/>
    <property type="project" value="InterPro"/>
</dbReference>
<gene>
    <name evidence="4" type="ORF">WOLCODRAFT_115701</name>
</gene>
<evidence type="ECO:0000313" key="4">
    <source>
        <dbReference type="EMBL" id="PCH38576.1"/>
    </source>
</evidence>
<organism evidence="4 5">
    <name type="scientific">Wolfiporia cocos (strain MD-104)</name>
    <name type="common">Brown rot fungus</name>
    <dbReference type="NCBI Taxonomy" id="742152"/>
    <lineage>
        <taxon>Eukaryota</taxon>
        <taxon>Fungi</taxon>
        <taxon>Dikarya</taxon>
        <taxon>Basidiomycota</taxon>
        <taxon>Agaricomycotina</taxon>
        <taxon>Agaricomycetes</taxon>
        <taxon>Polyporales</taxon>
        <taxon>Phaeolaceae</taxon>
        <taxon>Wolfiporia</taxon>
    </lineage>
</organism>
<keyword evidence="5" id="KW-1185">Reference proteome</keyword>
<dbReference type="GO" id="GO:0006351">
    <property type="term" value="P:DNA-templated transcription"/>
    <property type="evidence" value="ECO:0007669"/>
    <property type="project" value="InterPro"/>
</dbReference>
<evidence type="ECO:0000256" key="2">
    <source>
        <dbReference type="ARBA" id="ARBA00023242"/>
    </source>
</evidence>
<evidence type="ECO:0000259" key="3">
    <source>
        <dbReference type="SMART" id="SM00906"/>
    </source>
</evidence>
<dbReference type="Pfam" id="PF04082">
    <property type="entry name" value="Fungal_trans"/>
    <property type="match status" value="1"/>
</dbReference>
<accession>A0A2H3J8P7</accession>
<dbReference type="PANTHER" id="PTHR31001">
    <property type="entry name" value="UNCHARACTERIZED TRANSCRIPTIONAL REGULATORY PROTEIN"/>
    <property type="match status" value="1"/>
</dbReference>
<keyword evidence="2" id="KW-0539">Nucleus</keyword>
<dbReference type="CDD" id="cd12148">
    <property type="entry name" value="fungal_TF_MHR"/>
    <property type="match status" value="1"/>
</dbReference>
<evidence type="ECO:0000256" key="1">
    <source>
        <dbReference type="ARBA" id="ARBA00004123"/>
    </source>
</evidence>
<dbReference type="SMART" id="SM00906">
    <property type="entry name" value="Fungal_trans"/>
    <property type="match status" value="1"/>
</dbReference>
<protein>
    <recommendedName>
        <fullName evidence="3">Xylanolytic transcriptional activator regulatory domain-containing protein</fullName>
    </recommendedName>
</protein>
<dbReference type="GO" id="GO:0008270">
    <property type="term" value="F:zinc ion binding"/>
    <property type="evidence" value="ECO:0007669"/>
    <property type="project" value="InterPro"/>
</dbReference>